<dbReference type="EC" id="2.3.2.-" evidence="2"/>
<dbReference type="PANTHER" id="PTHR12935">
    <property type="entry name" value="GAMMA-GLUTAMYLCYCLOTRANSFERASE"/>
    <property type="match status" value="1"/>
</dbReference>
<keyword evidence="1" id="KW-0456">Lyase</keyword>
<dbReference type="GO" id="GO:0016746">
    <property type="term" value="F:acyltransferase activity"/>
    <property type="evidence" value="ECO:0007669"/>
    <property type="project" value="UniProtKB-KW"/>
</dbReference>
<reference evidence="2 3" key="1">
    <citation type="submission" date="2024-08" db="EMBL/GenBank/DDBJ databases">
        <title>Sulfate-reducing bacteria isolated from formation water of the oil field in Kazakhstan and description of Pseudodesulfovibrio sp.</title>
        <authorList>
            <person name="Bidzhieva S.K."/>
            <person name="Tourova T.P."/>
            <person name="Grouzdev D.S."/>
            <person name="Beletsky A.V."/>
            <person name="Sokolova D.S."/>
            <person name="Samigullina S.R."/>
            <person name="Poltaraus A.B."/>
            <person name="Avtukh A.N."/>
            <person name="Tereshina V.M."/>
            <person name="Zhaparov N.S."/>
            <person name="Mardanov A.V."/>
            <person name="Nazina T.N."/>
        </authorList>
    </citation>
    <scope>NUCLEOTIDE SEQUENCE [LARGE SCALE GENOMIC DNA]</scope>
    <source>
        <strain evidence="2 3">9FUS</strain>
    </source>
</reference>
<dbReference type="Gene3D" id="3.10.490.10">
    <property type="entry name" value="Gamma-glutamyl cyclotransferase-like"/>
    <property type="match status" value="1"/>
</dbReference>
<organism evidence="2 3">
    <name type="scientific">Pseudodesulfovibrio karagichevae</name>
    <dbReference type="NCBI Taxonomy" id="3239305"/>
    <lineage>
        <taxon>Bacteria</taxon>
        <taxon>Pseudomonadati</taxon>
        <taxon>Thermodesulfobacteriota</taxon>
        <taxon>Desulfovibrionia</taxon>
        <taxon>Desulfovibrionales</taxon>
        <taxon>Desulfovibrionaceae</taxon>
    </lineage>
</organism>
<dbReference type="InterPro" id="IPR013024">
    <property type="entry name" value="GGCT-like"/>
</dbReference>
<evidence type="ECO:0000256" key="1">
    <source>
        <dbReference type="ARBA" id="ARBA00023239"/>
    </source>
</evidence>
<keyword evidence="2" id="KW-0012">Acyltransferase</keyword>
<evidence type="ECO:0000313" key="2">
    <source>
        <dbReference type="EMBL" id="MEZ7195318.1"/>
    </source>
</evidence>
<dbReference type="Pfam" id="PF13772">
    <property type="entry name" value="AIG2_2"/>
    <property type="match status" value="1"/>
</dbReference>
<comment type="caution">
    <text evidence="2">The sequence shown here is derived from an EMBL/GenBank/DDBJ whole genome shotgun (WGS) entry which is preliminary data.</text>
</comment>
<gene>
    <name evidence="2" type="ORF">AB6M95_01035</name>
</gene>
<keyword evidence="2" id="KW-0808">Transferase</keyword>
<dbReference type="CDD" id="cd06661">
    <property type="entry name" value="GGCT_like"/>
    <property type="match status" value="1"/>
</dbReference>
<accession>A0ABV4JX78</accession>
<dbReference type="RefSeq" id="WP_371384871.1">
    <property type="nucleotide sequence ID" value="NZ_JBGLYH010000002.1"/>
</dbReference>
<protein>
    <submittedName>
        <fullName evidence="2">Gamma-glutamylcyclotransferase family protein</fullName>
        <ecNumber evidence="2">2.3.2.-</ecNumber>
    </submittedName>
</protein>
<dbReference type="Proteomes" id="UP001568698">
    <property type="component" value="Unassembled WGS sequence"/>
</dbReference>
<dbReference type="InterPro" id="IPR017939">
    <property type="entry name" value="G-Glutamylcylcotransferase"/>
</dbReference>
<keyword evidence="3" id="KW-1185">Reference proteome</keyword>
<sequence>MQPITVRTKGAAPQDAPTARRIIHFAYGSNMNPEQIHQRCTGAEVLGPARLPGHALGFFGNNRLWDGGLETVVPAPGHTLWGVLYALGHTDADSLDAWQGVRLNGTGEYFHSPATVFDERGEGRFAVLYKKDLLGEPVPPSREYLGFILDGARARGLPEYYLRELAALPRTPARFIVPRSPAEAREGTLSTSCPDCASLIDENGRLIEDISGRAS</sequence>
<dbReference type="EMBL" id="JBGLYH010000002">
    <property type="protein sequence ID" value="MEZ7195318.1"/>
    <property type="molecule type" value="Genomic_DNA"/>
</dbReference>
<proteinExistence type="predicted"/>
<dbReference type="PANTHER" id="PTHR12935:SF0">
    <property type="entry name" value="GAMMA-GLUTAMYLCYCLOTRANSFERASE"/>
    <property type="match status" value="1"/>
</dbReference>
<name>A0ABV4JX78_9BACT</name>
<dbReference type="SUPFAM" id="SSF110857">
    <property type="entry name" value="Gamma-glutamyl cyclotransferase-like"/>
    <property type="match status" value="1"/>
</dbReference>
<evidence type="ECO:0000313" key="3">
    <source>
        <dbReference type="Proteomes" id="UP001568698"/>
    </source>
</evidence>
<dbReference type="InterPro" id="IPR036568">
    <property type="entry name" value="GGCT-like_sf"/>
</dbReference>